<evidence type="ECO:0000313" key="3">
    <source>
        <dbReference type="EMBL" id="RKL65994.1"/>
    </source>
</evidence>
<feature type="region of interest" description="Disordered" evidence="1">
    <location>
        <begin position="18"/>
        <end position="46"/>
    </location>
</feature>
<feature type="transmembrane region" description="Helical" evidence="2">
    <location>
        <begin position="52"/>
        <end position="71"/>
    </location>
</feature>
<dbReference type="AlphaFoldDB" id="A0A3A9JYM5"/>
<dbReference type="OrthoDB" id="2431540at2"/>
<sequence length="564" mass="63571">MKVKKNAKSYKLSLQFFSDKDDNNSTSEENNQNSDEVEEVNEKPKRSMKKPAFIGGGIIAVLLLGIGYWYFFGMTDKQQYFLAEQNTLSETYEDWSDTYGDALGMAEKMEDSAYKQQVNLTGNVSGNDLPMIVQTLLGTMSIQMDTQVNPESEEAQIGVDLLMNKESVIGASIYQSEDYVATTSPLLNSETYFMQNENFGNIARQVDPAYDGPEDLKDIFFLPGELTRTSETQKVLFKEYSEFIYEYLDSDHFTQESNVAFAGGEYDQLTLHLSDEQLKDFLYELIDKMKNDDELLKIFNDQLTALDDQEDYSIEFIDGLNEMQSNLHEFSIPEGLTSTIYLDGKTEIVGREWNVTFADPEDTDMGGSLSYEMSKEEDGDQEEIRRNLTMSEVGQESGNAFEFVMDTSKSETDDGEKVVTDLGFTMDEAGQPISAGIHLDTLRSTGEATTTITLESSEMLDAAGIGEFSVVVRNQYNEDNDGYEQNTELDINAGIDDMYAGYQEYTVNLNFNTDLEFTEDLELITVDAETATNVSELSEEECMILMEEVMMELETLMYGTFGGI</sequence>
<proteinExistence type="predicted"/>
<dbReference type="Proteomes" id="UP000281498">
    <property type="component" value="Unassembled WGS sequence"/>
</dbReference>
<comment type="caution">
    <text evidence="3">The sequence shown here is derived from an EMBL/GenBank/DDBJ whole genome shotgun (WGS) entry which is preliminary data.</text>
</comment>
<keyword evidence="2" id="KW-1133">Transmembrane helix</keyword>
<name>A0A3A9JYM5_9BACI</name>
<dbReference type="EMBL" id="PDOE01000010">
    <property type="protein sequence ID" value="RKL65994.1"/>
    <property type="molecule type" value="Genomic_DNA"/>
</dbReference>
<feature type="compositionally biased region" description="Low complexity" evidence="1">
    <location>
        <begin position="24"/>
        <end position="34"/>
    </location>
</feature>
<accession>A0A3A9JYM5</accession>
<reference evidence="3 4" key="1">
    <citation type="submission" date="2017-10" db="EMBL/GenBank/DDBJ databases">
        <title>Bacillus sp. nov., a halophilic bacterium isolated from a Keqin Lake.</title>
        <authorList>
            <person name="Wang H."/>
        </authorList>
    </citation>
    <scope>NUCLEOTIDE SEQUENCE [LARGE SCALE GENOMIC DNA]</scope>
    <source>
        <strain evidence="3 4">KCTC 13187</strain>
    </source>
</reference>
<gene>
    <name evidence="3" type="ORF">CR203_18160</name>
</gene>
<keyword evidence="2" id="KW-0812">Transmembrane</keyword>
<evidence type="ECO:0000256" key="2">
    <source>
        <dbReference type="SAM" id="Phobius"/>
    </source>
</evidence>
<organism evidence="3 4">
    <name type="scientific">Salipaludibacillus neizhouensis</name>
    <dbReference type="NCBI Taxonomy" id="885475"/>
    <lineage>
        <taxon>Bacteria</taxon>
        <taxon>Bacillati</taxon>
        <taxon>Bacillota</taxon>
        <taxon>Bacilli</taxon>
        <taxon>Bacillales</taxon>
        <taxon>Bacillaceae</taxon>
    </lineage>
</organism>
<keyword evidence="4" id="KW-1185">Reference proteome</keyword>
<evidence type="ECO:0000256" key="1">
    <source>
        <dbReference type="SAM" id="MobiDB-lite"/>
    </source>
</evidence>
<evidence type="ECO:0000313" key="4">
    <source>
        <dbReference type="Proteomes" id="UP000281498"/>
    </source>
</evidence>
<protein>
    <submittedName>
        <fullName evidence="3">Uncharacterized protein</fullName>
    </submittedName>
</protein>
<keyword evidence="2" id="KW-0472">Membrane</keyword>
<dbReference type="RefSeq" id="WP_110934930.1">
    <property type="nucleotide sequence ID" value="NZ_KZ614146.1"/>
</dbReference>